<name>A0A4V1QTH4_9MICO</name>
<reference evidence="3 4" key="1">
    <citation type="submission" date="2019-01" db="EMBL/GenBank/DDBJ databases">
        <authorList>
            <person name="Li J."/>
        </authorList>
    </citation>
    <scope>NUCLEOTIDE SEQUENCE [LARGE SCALE GENOMIC DNA]</scope>
    <source>
        <strain evidence="3 4">CGMCC 4.7180</strain>
    </source>
</reference>
<evidence type="ECO:0000313" key="3">
    <source>
        <dbReference type="EMBL" id="RXZ51903.1"/>
    </source>
</evidence>
<feature type="compositionally biased region" description="Basic and acidic residues" evidence="1">
    <location>
        <begin position="1"/>
        <end position="26"/>
    </location>
</feature>
<feature type="transmembrane region" description="Helical" evidence="2">
    <location>
        <begin position="108"/>
        <end position="129"/>
    </location>
</feature>
<feature type="transmembrane region" description="Helical" evidence="2">
    <location>
        <begin position="50"/>
        <end position="70"/>
    </location>
</feature>
<proteinExistence type="predicted"/>
<keyword evidence="2" id="KW-0812">Transmembrane</keyword>
<dbReference type="Proteomes" id="UP000292881">
    <property type="component" value="Unassembled WGS sequence"/>
</dbReference>
<keyword evidence="2" id="KW-1133">Transmembrane helix</keyword>
<dbReference type="AlphaFoldDB" id="A0A4V1QTH4"/>
<evidence type="ECO:0000256" key="2">
    <source>
        <dbReference type="SAM" id="Phobius"/>
    </source>
</evidence>
<feature type="region of interest" description="Disordered" evidence="1">
    <location>
        <begin position="1"/>
        <end position="35"/>
    </location>
</feature>
<protein>
    <submittedName>
        <fullName evidence="3">Uncharacterized protein</fullName>
    </submittedName>
</protein>
<keyword evidence="4" id="KW-1185">Reference proteome</keyword>
<comment type="caution">
    <text evidence="3">The sequence shown here is derived from an EMBL/GenBank/DDBJ whole genome shotgun (WGS) entry which is preliminary data.</text>
</comment>
<dbReference type="EMBL" id="SDPL01000001">
    <property type="protein sequence ID" value="RXZ51903.1"/>
    <property type="molecule type" value="Genomic_DNA"/>
</dbReference>
<dbReference type="RefSeq" id="WP_129232877.1">
    <property type="nucleotide sequence ID" value="NZ_SDPL01000001.1"/>
</dbReference>
<keyword evidence="2" id="KW-0472">Membrane</keyword>
<sequence length="291" mass="30609">MAKEPEEGAKKDSPPTRKGTASEKVESGSLNGAKGEPPTAEFMNAVRVAALAYFGLLIAVLAALGIQGDLLTRLIRNAPEAFAWAVIATLVGGVAASIALLWPRATATRWVLAIGAGVALVGVSVAVVVGTANLSVREKPSLDLSVVPKDANTVTVTADASASSMRAKETLLLRLIAFTDLASKDPRVSEAKQAEFKCLADTAQSLDYVLLYWGDTGVSLTGVASTQWKADVEISGSNGEVRYICAKAVISEREEPAGDPKWRRHENRFVWAIADVTLLPSTSPPPTAASR</sequence>
<organism evidence="3 4">
    <name type="scientific">Agromyces binzhouensis</name>
    <dbReference type="NCBI Taxonomy" id="1817495"/>
    <lineage>
        <taxon>Bacteria</taxon>
        <taxon>Bacillati</taxon>
        <taxon>Actinomycetota</taxon>
        <taxon>Actinomycetes</taxon>
        <taxon>Micrococcales</taxon>
        <taxon>Microbacteriaceae</taxon>
        <taxon>Agromyces</taxon>
    </lineage>
</organism>
<evidence type="ECO:0000313" key="4">
    <source>
        <dbReference type="Proteomes" id="UP000292881"/>
    </source>
</evidence>
<feature type="transmembrane region" description="Helical" evidence="2">
    <location>
        <begin position="82"/>
        <end position="102"/>
    </location>
</feature>
<gene>
    <name evidence="3" type="ORF">ESO86_00150</name>
</gene>
<accession>A0A4V1QTH4</accession>
<evidence type="ECO:0000256" key="1">
    <source>
        <dbReference type="SAM" id="MobiDB-lite"/>
    </source>
</evidence>